<dbReference type="SUPFAM" id="SSF117892">
    <property type="entry name" value="Band 7/SPFH domain"/>
    <property type="match status" value="1"/>
</dbReference>
<dbReference type="AlphaFoldDB" id="A0A4U3KRU3"/>
<dbReference type="EMBL" id="SZQL01000025">
    <property type="protein sequence ID" value="TKK64992.1"/>
    <property type="molecule type" value="Genomic_DNA"/>
</dbReference>
<keyword evidence="7" id="KW-1185">Reference proteome</keyword>
<feature type="compositionally biased region" description="Basic and acidic residues" evidence="3">
    <location>
        <begin position="291"/>
        <end position="304"/>
    </location>
</feature>
<feature type="transmembrane region" description="Helical" evidence="4">
    <location>
        <begin position="6"/>
        <end position="24"/>
    </location>
</feature>
<evidence type="ECO:0000256" key="4">
    <source>
        <dbReference type="SAM" id="Phobius"/>
    </source>
</evidence>
<dbReference type="RefSeq" id="WP_137263791.1">
    <property type="nucleotide sequence ID" value="NZ_SZQL01000025.1"/>
</dbReference>
<dbReference type="SMART" id="SM00244">
    <property type="entry name" value="PHB"/>
    <property type="match status" value="1"/>
</dbReference>
<gene>
    <name evidence="6" type="ORF">FC093_21030</name>
</gene>
<dbReference type="CDD" id="cd08829">
    <property type="entry name" value="SPFH_paraslipin"/>
    <property type="match status" value="1"/>
</dbReference>
<comment type="similarity">
    <text evidence="2">Belongs to the band 7/mec-2 family.</text>
</comment>
<accession>A0A4U3KRU3</accession>
<comment type="caution">
    <text evidence="6">The sequence shown here is derived from an EMBL/GenBank/DDBJ whole genome shotgun (WGS) entry which is preliminary data.</text>
</comment>
<dbReference type="PRINTS" id="PR00721">
    <property type="entry name" value="STOMATIN"/>
</dbReference>
<dbReference type="Proteomes" id="UP000305848">
    <property type="component" value="Unassembled WGS sequence"/>
</dbReference>
<dbReference type="InterPro" id="IPR043202">
    <property type="entry name" value="Band-7_stomatin-like"/>
</dbReference>
<keyword evidence="4" id="KW-1133">Transmembrane helix</keyword>
<dbReference type="GO" id="GO:0098552">
    <property type="term" value="C:side of membrane"/>
    <property type="evidence" value="ECO:0007669"/>
    <property type="project" value="UniProtKB-ARBA"/>
</dbReference>
<feature type="domain" description="Band 7" evidence="5">
    <location>
        <begin position="19"/>
        <end position="180"/>
    </location>
</feature>
<dbReference type="Pfam" id="PF01145">
    <property type="entry name" value="Band_7"/>
    <property type="match status" value="1"/>
</dbReference>
<evidence type="ECO:0000259" key="5">
    <source>
        <dbReference type="SMART" id="SM00244"/>
    </source>
</evidence>
<evidence type="ECO:0000256" key="3">
    <source>
        <dbReference type="SAM" id="MobiDB-lite"/>
    </source>
</evidence>
<evidence type="ECO:0000313" key="7">
    <source>
        <dbReference type="Proteomes" id="UP000305848"/>
    </source>
</evidence>
<dbReference type="GO" id="GO:0005886">
    <property type="term" value="C:plasma membrane"/>
    <property type="evidence" value="ECO:0007669"/>
    <property type="project" value="InterPro"/>
</dbReference>
<reference evidence="6 7" key="1">
    <citation type="submission" date="2019-05" db="EMBL/GenBank/DDBJ databases">
        <title>Panacibacter sp. strain 17mud1-8 Genome sequencing and assembly.</title>
        <authorList>
            <person name="Chhetri G."/>
        </authorList>
    </citation>
    <scope>NUCLEOTIDE SEQUENCE [LARGE SCALE GENOMIC DNA]</scope>
    <source>
        <strain evidence="6 7">17mud1-8</strain>
    </source>
</reference>
<comment type="subcellular location">
    <subcellularLocation>
        <location evidence="1">Membrane</location>
        <topology evidence="1">Single-pass membrane protein</topology>
    </subcellularLocation>
</comment>
<protein>
    <submittedName>
        <fullName evidence="6">SPFH/Band 7/PHB domain protein</fullName>
    </submittedName>
</protein>
<dbReference type="OrthoDB" id="9809197at2"/>
<dbReference type="InterPro" id="IPR036013">
    <property type="entry name" value="Band_7/SPFH_dom_sf"/>
</dbReference>
<evidence type="ECO:0000313" key="6">
    <source>
        <dbReference type="EMBL" id="TKK64992.1"/>
    </source>
</evidence>
<keyword evidence="4" id="KW-0472">Membrane</keyword>
<name>A0A4U3KRU3_9BACT</name>
<organism evidence="6 7">
    <name type="scientific">Ilyomonas limi</name>
    <dbReference type="NCBI Taxonomy" id="2575867"/>
    <lineage>
        <taxon>Bacteria</taxon>
        <taxon>Pseudomonadati</taxon>
        <taxon>Bacteroidota</taxon>
        <taxon>Chitinophagia</taxon>
        <taxon>Chitinophagales</taxon>
        <taxon>Chitinophagaceae</taxon>
        <taxon>Ilyomonas</taxon>
    </lineage>
</organism>
<proteinExistence type="inferred from homology"/>
<sequence>MATQILLIIIIAIVLLFFLGVKIVRPTHRGLIERLGKYIKFAQPGFHWIIPFIDKMYVVNTTEQMVDAQPQEIITNDNLNASVDAQVYFRVIEAEESVKSSQYNVNNYKLQIVNLARTTLRNIIGTLTLRSANSERGKINAELHTTLRNETASWGIVIVRTELKEIDPPRDVQETMNKVVKAENEKIAAIDYATATETVADGVKRAKIKEAEGYKRAQVLHAEGEAEAIMLVNEAADKYFTGNAQLLKKLETVEASFKLNTKIVVPAGSELVNIIGDMAGVLPLPAKKRENKESRNELYKKMEQEQEIYE</sequence>
<dbReference type="Gene3D" id="3.30.479.30">
    <property type="entry name" value="Band 7 domain"/>
    <property type="match status" value="1"/>
</dbReference>
<evidence type="ECO:0000256" key="1">
    <source>
        <dbReference type="ARBA" id="ARBA00004167"/>
    </source>
</evidence>
<evidence type="ECO:0000256" key="2">
    <source>
        <dbReference type="ARBA" id="ARBA00008164"/>
    </source>
</evidence>
<keyword evidence="4" id="KW-0812">Transmembrane</keyword>
<dbReference type="InterPro" id="IPR001972">
    <property type="entry name" value="Stomatin_HflK_fam"/>
</dbReference>
<dbReference type="InterPro" id="IPR001107">
    <property type="entry name" value="Band_7"/>
</dbReference>
<dbReference type="PANTHER" id="PTHR10264:SF19">
    <property type="entry name" value="AT06885P-RELATED"/>
    <property type="match status" value="1"/>
</dbReference>
<dbReference type="PANTHER" id="PTHR10264">
    <property type="entry name" value="BAND 7 PROTEIN-RELATED"/>
    <property type="match status" value="1"/>
</dbReference>
<dbReference type="FunFam" id="3.30.479.30:FF:000004">
    <property type="entry name" value="Putative membrane protease family, stomatin"/>
    <property type="match status" value="1"/>
</dbReference>
<feature type="region of interest" description="Disordered" evidence="3">
    <location>
        <begin position="291"/>
        <end position="310"/>
    </location>
</feature>